<dbReference type="EMBL" id="CP001737">
    <property type="protein sequence ID" value="ACV77858.1"/>
    <property type="molecule type" value="Genomic_DNA"/>
</dbReference>
<dbReference type="AlphaFoldDB" id="C8XEK0"/>
<reference evidence="3" key="1">
    <citation type="submission" date="2009-09" db="EMBL/GenBank/DDBJ databases">
        <title>The complete genome of Nakamurella multipartita DSM 44233.</title>
        <authorList>
            <consortium name="US DOE Joint Genome Institute (JGI-PGF)"/>
            <person name="Lucas S."/>
            <person name="Copeland A."/>
            <person name="Lapidus A."/>
            <person name="Glavina del Rio T."/>
            <person name="Dalin E."/>
            <person name="Tice H."/>
            <person name="Bruce D."/>
            <person name="Goodwin L."/>
            <person name="Pitluck S."/>
            <person name="Kyrpides N."/>
            <person name="Mavromatis K."/>
            <person name="Ivanova N."/>
            <person name="Ovchinnikova G."/>
            <person name="Sims D."/>
            <person name="Meincke L."/>
            <person name="Brettin T."/>
            <person name="Detter J.C."/>
            <person name="Han C."/>
            <person name="Larimer F."/>
            <person name="Land M."/>
            <person name="Hauser L."/>
            <person name="Markowitz V."/>
            <person name="Cheng J.-F."/>
            <person name="Hugenholtz P."/>
            <person name="Woyke T."/>
            <person name="Wu D."/>
            <person name="Klenk H.-P."/>
            <person name="Eisen J.A."/>
        </authorList>
    </citation>
    <scope>NUCLEOTIDE SEQUENCE [LARGE SCALE GENOMIC DNA]</scope>
    <source>
        <strain evidence="3">ATCC 700099 / DSM 44233 / CIP 104796 / JCM 9543 / NBRC 105858 / Y-104</strain>
    </source>
</reference>
<reference evidence="2 3" key="2">
    <citation type="journal article" date="2010" name="Stand. Genomic Sci.">
        <title>Complete genome sequence of Nakamurella multipartita type strain (Y-104).</title>
        <authorList>
            <person name="Tice H."/>
            <person name="Mayilraj S."/>
            <person name="Sims D."/>
            <person name="Lapidus A."/>
            <person name="Nolan M."/>
            <person name="Lucas S."/>
            <person name="Glavina Del Rio T."/>
            <person name="Copeland A."/>
            <person name="Cheng J.F."/>
            <person name="Meincke L."/>
            <person name="Bruce D."/>
            <person name="Goodwin L."/>
            <person name="Pitluck S."/>
            <person name="Ivanova N."/>
            <person name="Mavromatis K."/>
            <person name="Ovchinnikova G."/>
            <person name="Pati A."/>
            <person name="Chen A."/>
            <person name="Palaniappan K."/>
            <person name="Land M."/>
            <person name="Hauser L."/>
            <person name="Chang Y.J."/>
            <person name="Jeffries C.D."/>
            <person name="Detter J.C."/>
            <person name="Brettin T."/>
            <person name="Rohde M."/>
            <person name="Goker M."/>
            <person name="Bristow J."/>
            <person name="Eisen J.A."/>
            <person name="Markowitz V."/>
            <person name="Hugenholtz P."/>
            <person name="Kyrpides N.C."/>
            <person name="Klenk H.P."/>
            <person name="Chen F."/>
        </authorList>
    </citation>
    <scope>NUCLEOTIDE SEQUENCE [LARGE SCALE GENOMIC DNA]</scope>
    <source>
        <strain evidence="3">ATCC 700099 / DSM 44233 / CIP 104796 / JCM 9543 / NBRC 105858 / Y-104</strain>
    </source>
</reference>
<dbReference type="STRING" id="479431.Namu_1459"/>
<dbReference type="HOGENOM" id="CLU_086331_1_0_11"/>
<name>C8XEK0_NAKMY</name>
<protein>
    <submittedName>
        <fullName evidence="2">Amino acid-binding ACT domain protein</fullName>
    </submittedName>
</protein>
<accession>C8XEK0</accession>
<dbReference type="Gene3D" id="3.30.70.260">
    <property type="match status" value="1"/>
</dbReference>
<organism evidence="2 3">
    <name type="scientific">Nakamurella multipartita (strain ATCC 700099 / DSM 44233 / CIP 104796 / JCM 9543 / NBRC 105858 / Y-104)</name>
    <name type="common">Microsphaera multipartita</name>
    <dbReference type="NCBI Taxonomy" id="479431"/>
    <lineage>
        <taxon>Bacteria</taxon>
        <taxon>Bacillati</taxon>
        <taxon>Actinomycetota</taxon>
        <taxon>Actinomycetes</taxon>
        <taxon>Nakamurellales</taxon>
        <taxon>Nakamurellaceae</taxon>
        <taxon>Nakamurella</taxon>
    </lineage>
</organism>
<dbReference type="PROSITE" id="PS51671">
    <property type="entry name" value="ACT"/>
    <property type="match status" value="1"/>
</dbReference>
<evidence type="ECO:0000259" key="1">
    <source>
        <dbReference type="PROSITE" id="PS51671"/>
    </source>
</evidence>
<dbReference type="OrthoDB" id="5243606at2"/>
<dbReference type="Pfam" id="PF01842">
    <property type="entry name" value="ACT"/>
    <property type="match status" value="1"/>
</dbReference>
<sequence length="228" mass="23529">MSFVLRVVLPDRPGTLGAVATALGEVGADILAMDVVERSPDLAVDDIVVALPSGRQPDSLITAAEGVEGVHVESVRPDPGIAARHKEWELVEAIAADPKQAVQTLARMLPLVLRAGWAMVVRTPANGGPGSAELLAGGGGVPDLTAVTPGWSPIDKAVVLDPEAPWVPQDWKTVGTEMAAAPLWDPETTVIVGRPGGPAIRDSEVARLGHLAGLTSVVTGRSPLAILD</sequence>
<dbReference type="InterPro" id="IPR002912">
    <property type="entry name" value="ACT_dom"/>
</dbReference>
<dbReference type="KEGG" id="nml:Namu_1459"/>
<gene>
    <name evidence="2" type="ordered locus">Namu_1459</name>
</gene>
<dbReference type="RefSeq" id="WP_015746764.1">
    <property type="nucleotide sequence ID" value="NC_013235.1"/>
</dbReference>
<dbReference type="SUPFAM" id="SSF55021">
    <property type="entry name" value="ACT-like"/>
    <property type="match status" value="1"/>
</dbReference>
<dbReference type="eggNOG" id="COG0317">
    <property type="taxonomic scope" value="Bacteria"/>
</dbReference>
<proteinExistence type="predicted"/>
<keyword evidence="3" id="KW-1185">Reference proteome</keyword>
<evidence type="ECO:0000313" key="2">
    <source>
        <dbReference type="EMBL" id="ACV77858.1"/>
    </source>
</evidence>
<evidence type="ECO:0000313" key="3">
    <source>
        <dbReference type="Proteomes" id="UP000002218"/>
    </source>
</evidence>
<feature type="domain" description="ACT" evidence="1">
    <location>
        <begin position="4"/>
        <end position="80"/>
    </location>
</feature>
<dbReference type="InParanoid" id="C8XEK0"/>
<dbReference type="InterPro" id="IPR045865">
    <property type="entry name" value="ACT-like_dom_sf"/>
</dbReference>
<dbReference type="Proteomes" id="UP000002218">
    <property type="component" value="Chromosome"/>
</dbReference>